<dbReference type="EMBL" id="VYYT01000107">
    <property type="protein sequence ID" value="KAK2769705.1"/>
    <property type="molecule type" value="Genomic_DNA"/>
</dbReference>
<dbReference type="Proteomes" id="UP001281614">
    <property type="component" value="Unassembled WGS sequence"/>
</dbReference>
<reference evidence="2" key="1">
    <citation type="submission" date="2023-02" db="EMBL/GenBank/DDBJ databases">
        <title>Colletotrichum kahawae CIFC_Que2 genome sequencing and assembly.</title>
        <authorList>
            <person name="Baroncelli R."/>
        </authorList>
    </citation>
    <scope>NUCLEOTIDE SEQUENCE</scope>
    <source>
        <strain evidence="2">CIFC_Que2</strain>
    </source>
</reference>
<evidence type="ECO:0000313" key="3">
    <source>
        <dbReference type="Proteomes" id="UP001281614"/>
    </source>
</evidence>
<gene>
    <name evidence="2" type="ORF">CKAH01_15072</name>
</gene>
<dbReference type="AlphaFoldDB" id="A0AAE0D9G3"/>
<proteinExistence type="predicted"/>
<accession>A0AAE0D9G3</accession>
<organism evidence="2 3">
    <name type="scientific">Colletotrichum kahawae</name>
    <name type="common">Coffee berry disease fungus</name>
    <dbReference type="NCBI Taxonomy" id="34407"/>
    <lineage>
        <taxon>Eukaryota</taxon>
        <taxon>Fungi</taxon>
        <taxon>Dikarya</taxon>
        <taxon>Ascomycota</taxon>
        <taxon>Pezizomycotina</taxon>
        <taxon>Sordariomycetes</taxon>
        <taxon>Hypocreomycetidae</taxon>
        <taxon>Glomerellales</taxon>
        <taxon>Glomerellaceae</taxon>
        <taxon>Colletotrichum</taxon>
        <taxon>Colletotrichum gloeosporioides species complex</taxon>
    </lineage>
</organism>
<name>A0AAE0D9G3_COLKA</name>
<evidence type="ECO:0000313" key="2">
    <source>
        <dbReference type="EMBL" id="KAK2769705.1"/>
    </source>
</evidence>
<protein>
    <submittedName>
        <fullName evidence="2">Uncharacterized protein</fullName>
    </submittedName>
</protein>
<feature type="region of interest" description="Disordered" evidence="1">
    <location>
        <begin position="249"/>
        <end position="318"/>
    </location>
</feature>
<comment type="caution">
    <text evidence="2">The sequence shown here is derived from an EMBL/GenBank/DDBJ whole genome shotgun (WGS) entry which is preliminary data.</text>
</comment>
<keyword evidence="3" id="KW-1185">Reference proteome</keyword>
<evidence type="ECO:0000256" key="1">
    <source>
        <dbReference type="SAM" id="MobiDB-lite"/>
    </source>
</evidence>
<feature type="compositionally biased region" description="Polar residues" evidence="1">
    <location>
        <begin position="288"/>
        <end position="304"/>
    </location>
</feature>
<sequence>MDFPAILLYRTARVAVRHADGTLITTEGVNQQILYVTQNGTIGGTGQVAGYLMQQNMLSVRAEVVRYSMHPVCNHLWEISSKHWKLRVRFTSPWQPFAQLAWMTLPDGYGCTAWAYFAHAPGDVVVRMGPSGRIVGEASQTSIAGRRSPTTCSIHIDRIVRGDSIVIFLPDDPMLAPVLSLAFPPKITSWSWRAMQPTPSLVEEGPLIQQQTDVAATLFKGSFYAETPSTTAISTCSGTYLATAANPEASPQASCHNHPAPYDLTRPTQHQTPRHYRSPYIDMKPASSLKQAGQSDESPNQQPPYTADHENAAGDVDDSCIVVKPLY</sequence>